<name>A0ABX0QK80_9BACT</name>
<dbReference type="EMBL" id="WAEL01000005">
    <property type="protein sequence ID" value="NID11550.1"/>
    <property type="molecule type" value="Genomic_DNA"/>
</dbReference>
<protein>
    <submittedName>
        <fullName evidence="1">Uncharacterized protein</fullName>
    </submittedName>
</protein>
<proteinExistence type="predicted"/>
<accession>A0ABX0QK80</accession>
<reference evidence="2" key="1">
    <citation type="submission" date="2019-09" db="EMBL/GenBank/DDBJ databases">
        <authorList>
            <person name="Jung D.-H."/>
        </authorList>
    </citation>
    <scope>NUCLEOTIDE SEQUENCE [LARGE SCALE GENOMIC DNA]</scope>
    <source>
        <strain evidence="2">JA-25</strain>
    </source>
</reference>
<reference evidence="2" key="2">
    <citation type="submission" date="2023-07" db="EMBL/GenBank/DDBJ databases">
        <authorList>
            <person name="Jung D.-H."/>
        </authorList>
    </citation>
    <scope>NUCLEOTIDE SEQUENCE [LARGE SCALE GENOMIC DNA]</scope>
    <source>
        <strain evidence="2">JA-25</strain>
    </source>
</reference>
<keyword evidence="2" id="KW-1185">Reference proteome</keyword>
<comment type="caution">
    <text evidence="1">The sequence shown here is derived from an EMBL/GenBank/DDBJ whole genome shotgun (WGS) entry which is preliminary data.</text>
</comment>
<evidence type="ECO:0000313" key="2">
    <source>
        <dbReference type="Proteomes" id="UP000606008"/>
    </source>
</evidence>
<dbReference type="Proteomes" id="UP000606008">
    <property type="component" value="Unassembled WGS sequence"/>
</dbReference>
<organism evidence="1 2">
    <name type="scientific">Fibrivirga algicola</name>
    <dbReference type="NCBI Taxonomy" id="2950420"/>
    <lineage>
        <taxon>Bacteria</taxon>
        <taxon>Pseudomonadati</taxon>
        <taxon>Bacteroidota</taxon>
        <taxon>Cytophagia</taxon>
        <taxon>Cytophagales</taxon>
        <taxon>Spirosomataceae</taxon>
        <taxon>Fibrivirga</taxon>
    </lineage>
</organism>
<gene>
    <name evidence="1" type="ORF">F7231_15350</name>
</gene>
<sequence>MAHGKKTGGRTVGTPNKITGNLKSRIATLMDERFDNIAYDLQILEPKDRIAAYLKLMEYVVPKQREQKIDMSTLSDEQIDDLLEKALTKVGERSESY</sequence>
<dbReference type="RefSeq" id="WP_166692530.1">
    <property type="nucleotide sequence ID" value="NZ_WAEL01000005.1"/>
</dbReference>
<evidence type="ECO:0000313" key="1">
    <source>
        <dbReference type="EMBL" id="NID11550.1"/>
    </source>
</evidence>